<evidence type="ECO:0000313" key="10">
    <source>
        <dbReference type="EMBL" id="KMZ67644.1"/>
    </source>
</evidence>
<comment type="caution">
    <text evidence="10">The sequence shown here is derived from an EMBL/GenBank/DDBJ whole genome shotgun (WGS) entry which is preliminary data.</text>
</comment>
<dbReference type="OrthoDB" id="207175at2759"/>
<feature type="region of interest" description="Disordered" evidence="8">
    <location>
        <begin position="306"/>
        <end position="329"/>
    </location>
</feature>
<evidence type="ECO:0000256" key="2">
    <source>
        <dbReference type="ARBA" id="ARBA00022737"/>
    </source>
</evidence>
<dbReference type="PRINTS" id="PR00367">
    <property type="entry name" value="ETHRSPELEMNT"/>
</dbReference>
<accession>A0A0K9PFB1</accession>
<evidence type="ECO:0000256" key="1">
    <source>
        <dbReference type="ARBA" id="ARBA00004123"/>
    </source>
</evidence>
<comment type="similarity">
    <text evidence="7">Belongs to the AP2/ERF transcription factor family. AP2 subfamily.</text>
</comment>
<protein>
    <submittedName>
        <fullName evidence="10">AP2-like ethylene-responsive transcription factor</fullName>
    </submittedName>
</protein>
<keyword evidence="6" id="KW-0539">Nucleus</keyword>
<evidence type="ECO:0000256" key="3">
    <source>
        <dbReference type="ARBA" id="ARBA00023015"/>
    </source>
</evidence>
<dbReference type="InterPro" id="IPR016177">
    <property type="entry name" value="DNA-bd_dom_sf"/>
</dbReference>
<dbReference type="GO" id="GO:0003677">
    <property type="term" value="F:DNA binding"/>
    <property type="evidence" value="ECO:0007669"/>
    <property type="project" value="UniProtKB-KW"/>
</dbReference>
<evidence type="ECO:0000256" key="5">
    <source>
        <dbReference type="ARBA" id="ARBA00023163"/>
    </source>
</evidence>
<dbReference type="GO" id="GO:0005634">
    <property type="term" value="C:nucleus"/>
    <property type="evidence" value="ECO:0007669"/>
    <property type="project" value="UniProtKB-SubCell"/>
</dbReference>
<feature type="region of interest" description="Disordered" evidence="8">
    <location>
        <begin position="437"/>
        <end position="457"/>
    </location>
</feature>
<dbReference type="SUPFAM" id="SSF54171">
    <property type="entry name" value="DNA-binding domain"/>
    <property type="match status" value="2"/>
</dbReference>
<feature type="region of interest" description="Disordered" evidence="8">
    <location>
        <begin position="26"/>
        <end position="49"/>
    </location>
</feature>
<organism evidence="10 11">
    <name type="scientific">Zostera marina</name>
    <name type="common">Eelgrass</name>
    <dbReference type="NCBI Taxonomy" id="29655"/>
    <lineage>
        <taxon>Eukaryota</taxon>
        <taxon>Viridiplantae</taxon>
        <taxon>Streptophyta</taxon>
        <taxon>Embryophyta</taxon>
        <taxon>Tracheophyta</taxon>
        <taxon>Spermatophyta</taxon>
        <taxon>Magnoliopsida</taxon>
        <taxon>Liliopsida</taxon>
        <taxon>Zosteraceae</taxon>
        <taxon>Zostera</taxon>
    </lineage>
</organism>
<evidence type="ECO:0000256" key="4">
    <source>
        <dbReference type="ARBA" id="ARBA00023125"/>
    </source>
</evidence>
<dbReference type="AlphaFoldDB" id="A0A0K9PFB1"/>
<dbReference type="FunFam" id="3.30.730.10:FF:000003">
    <property type="entry name" value="AP2-like ethylene-responsive transcription factor ANT"/>
    <property type="match status" value="1"/>
</dbReference>
<dbReference type="Pfam" id="PF00847">
    <property type="entry name" value="AP2"/>
    <property type="match status" value="2"/>
</dbReference>
<dbReference type="OMA" id="QHENDYL"/>
<dbReference type="PANTHER" id="PTHR32467">
    <property type="entry name" value="AP2-LIKE ETHYLENE-RESPONSIVE TRANSCRIPTION FACTOR"/>
    <property type="match status" value="1"/>
</dbReference>
<dbReference type="InterPro" id="IPR001471">
    <property type="entry name" value="AP2/ERF_dom"/>
</dbReference>
<keyword evidence="5" id="KW-0804">Transcription</keyword>
<evidence type="ECO:0000259" key="9">
    <source>
        <dbReference type="PROSITE" id="PS51032"/>
    </source>
</evidence>
<dbReference type="PROSITE" id="PS51032">
    <property type="entry name" value="AP2_ERF"/>
    <property type="match status" value="2"/>
</dbReference>
<feature type="domain" description="AP2/ERF" evidence="9">
    <location>
        <begin position="228"/>
        <end position="286"/>
    </location>
</feature>
<evidence type="ECO:0000256" key="8">
    <source>
        <dbReference type="SAM" id="MobiDB-lite"/>
    </source>
</evidence>
<dbReference type="CDD" id="cd00018">
    <property type="entry name" value="AP2"/>
    <property type="match status" value="2"/>
</dbReference>
<dbReference type="EMBL" id="LFYR01000889">
    <property type="protein sequence ID" value="KMZ67644.1"/>
    <property type="molecule type" value="Genomic_DNA"/>
</dbReference>
<dbReference type="Gene3D" id="3.30.730.10">
    <property type="entry name" value="AP2/ERF domain"/>
    <property type="match status" value="2"/>
</dbReference>
<comment type="subcellular location">
    <subcellularLocation>
        <location evidence="1">Nucleus</location>
    </subcellularLocation>
</comment>
<evidence type="ECO:0000256" key="7">
    <source>
        <dbReference type="ARBA" id="ARBA00037973"/>
    </source>
</evidence>
<keyword evidence="3" id="KW-0805">Transcription regulation</keyword>
<dbReference type="GO" id="GO:0003700">
    <property type="term" value="F:DNA-binding transcription factor activity"/>
    <property type="evidence" value="ECO:0007669"/>
    <property type="project" value="InterPro"/>
</dbReference>
<proteinExistence type="inferred from homology"/>
<dbReference type="STRING" id="29655.A0A0K9PFB1"/>
<keyword evidence="4" id="KW-0238">DNA-binding</keyword>
<dbReference type="SMART" id="SM00380">
    <property type="entry name" value="AP2"/>
    <property type="match status" value="2"/>
</dbReference>
<dbReference type="Proteomes" id="UP000036987">
    <property type="component" value="Unassembled WGS sequence"/>
</dbReference>
<dbReference type="FunFam" id="3.30.730.10:FF:000002">
    <property type="entry name" value="AP2-like ethylene-responsive transcription factor"/>
    <property type="match status" value="1"/>
</dbReference>
<reference evidence="11" key="1">
    <citation type="journal article" date="2016" name="Nature">
        <title>The genome of the seagrass Zostera marina reveals angiosperm adaptation to the sea.</title>
        <authorList>
            <person name="Olsen J.L."/>
            <person name="Rouze P."/>
            <person name="Verhelst B."/>
            <person name="Lin Y.-C."/>
            <person name="Bayer T."/>
            <person name="Collen J."/>
            <person name="Dattolo E."/>
            <person name="De Paoli E."/>
            <person name="Dittami S."/>
            <person name="Maumus F."/>
            <person name="Michel G."/>
            <person name="Kersting A."/>
            <person name="Lauritano C."/>
            <person name="Lohaus R."/>
            <person name="Toepel M."/>
            <person name="Tonon T."/>
            <person name="Vanneste K."/>
            <person name="Amirebrahimi M."/>
            <person name="Brakel J."/>
            <person name="Bostroem C."/>
            <person name="Chovatia M."/>
            <person name="Grimwood J."/>
            <person name="Jenkins J.W."/>
            <person name="Jueterbock A."/>
            <person name="Mraz A."/>
            <person name="Stam W.T."/>
            <person name="Tice H."/>
            <person name="Bornberg-Bauer E."/>
            <person name="Green P.J."/>
            <person name="Pearson G.A."/>
            <person name="Procaccini G."/>
            <person name="Duarte C.M."/>
            <person name="Schmutz J."/>
            <person name="Reusch T.B.H."/>
            <person name="Van de Peer Y."/>
        </authorList>
    </citation>
    <scope>NUCLEOTIDE SEQUENCE [LARGE SCALE GENOMIC DNA]</scope>
    <source>
        <strain evidence="11">cv. Finnish</strain>
    </source>
</reference>
<feature type="compositionally biased region" description="Low complexity" evidence="8">
    <location>
        <begin position="317"/>
        <end position="328"/>
    </location>
</feature>
<keyword evidence="2" id="KW-0677">Repeat</keyword>
<gene>
    <name evidence="10" type="ORF">ZOSMA_25G00300</name>
</gene>
<feature type="domain" description="AP2/ERF" evidence="9">
    <location>
        <begin position="126"/>
        <end position="192"/>
    </location>
</feature>
<dbReference type="InterPro" id="IPR036955">
    <property type="entry name" value="AP2/ERF_dom_sf"/>
</dbReference>
<sequence length="516" mass="56987">MDWLAFSLSNQPGFLDSFNQTVPTTNHVGGAVENGEENRNGGGSSPSDLALAGPKLENFLGVCGEPPSGDHGVGRGMYHSSRKTSLTSGLLSDYQSDRLESDCSKAVLPQTEPNKSVDTFGQRTSIYRGVTRHRWTGRYEAHLWDNSCRREGQSRKGRQVYLGGYDKEEKAARAYDLAAIKYWGPTTNTNFLMPNYEKEIEEMKNMTRQEFVASLRRKSSGFSRGASIYRGVTRHHQHGRWQARIGRVAGNKDLYLGTFSSQEEAAEAYDIAAIKFRGLNAVTNFDMSRYDVKCIANSNLPIGGMSGRTSNSKNVVSPPDQSPCSSSDTKGRTVDLAYGLAMQQQQQQKQQQEHDYWSFLALHQQTIQQGSNYRDDNDENDNNNNSYLNVFPCGGANMDFSTGVTTAVDAQGKNGNYMWNCSGGDDDVYIMQHSCDQTQQDDEEEVEKTNRDSSTGGGGVCYSTIPYATPNALGTGYENESGSWVTLQPSSSNHAYPQTATKTNMGVFQTPIFGME</sequence>
<evidence type="ECO:0000256" key="6">
    <source>
        <dbReference type="ARBA" id="ARBA00023242"/>
    </source>
</evidence>
<name>A0A0K9PFB1_ZOSMR</name>
<dbReference type="PANTHER" id="PTHR32467:SF99">
    <property type="entry name" value="AP2-LIKE ETHYLENE-RESPONSIVE TRANSCRIPTION FACTOR AIL5"/>
    <property type="match status" value="1"/>
</dbReference>
<evidence type="ECO:0000313" key="11">
    <source>
        <dbReference type="Proteomes" id="UP000036987"/>
    </source>
</evidence>
<keyword evidence="11" id="KW-1185">Reference proteome</keyword>